<sequence length="128" mass="13901">MKVAFLIALAVVSQPALAKGRSGVTGFTCTAKNGETKRLNVDLKRGRYDQGEGKKRLARVTDGTIVIDAPNPDLMRTSMGPVLRTVSLDRTTLVLTDETLIPDRSINRTTSYQCAMGPAVDFTAGRRF</sequence>
<keyword evidence="3" id="KW-1185">Reference proteome</keyword>
<dbReference type="Proteomes" id="UP000574769">
    <property type="component" value="Unassembled WGS sequence"/>
</dbReference>
<feature type="chain" id="PRO_5031388887" evidence="1">
    <location>
        <begin position="19"/>
        <end position="128"/>
    </location>
</feature>
<dbReference type="AlphaFoldDB" id="A0A7W7APB6"/>
<gene>
    <name evidence="2" type="ORF">GGQ96_003975</name>
</gene>
<evidence type="ECO:0000256" key="1">
    <source>
        <dbReference type="SAM" id="SignalP"/>
    </source>
</evidence>
<protein>
    <submittedName>
        <fullName evidence="2">Uncharacterized protein</fullName>
    </submittedName>
</protein>
<reference evidence="2 3" key="1">
    <citation type="submission" date="2020-08" db="EMBL/GenBank/DDBJ databases">
        <title>Genomic Encyclopedia of Type Strains, Phase IV (KMG-IV): sequencing the most valuable type-strain genomes for metagenomic binning, comparative biology and taxonomic classification.</title>
        <authorList>
            <person name="Goeker M."/>
        </authorList>
    </citation>
    <scope>NUCLEOTIDE SEQUENCE [LARGE SCALE GENOMIC DNA]</scope>
    <source>
        <strain evidence="2 3">DSM 15867</strain>
    </source>
</reference>
<accession>A0A7W7APB6</accession>
<dbReference type="RefSeq" id="WP_093068059.1">
    <property type="nucleotide sequence ID" value="NZ_JACHNY010000016.1"/>
</dbReference>
<dbReference type="EMBL" id="JACHNY010000016">
    <property type="protein sequence ID" value="MBB4619815.1"/>
    <property type="molecule type" value="Genomic_DNA"/>
</dbReference>
<keyword evidence="1" id="KW-0732">Signal</keyword>
<evidence type="ECO:0000313" key="3">
    <source>
        <dbReference type="Proteomes" id="UP000574769"/>
    </source>
</evidence>
<proteinExistence type="predicted"/>
<feature type="signal peptide" evidence="1">
    <location>
        <begin position="1"/>
        <end position="18"/>
    </location>
</feature>
<comment type="caution">
    <text evidence="2">The sequence shown here is derived from an EMBL/GenBank/DDBJ whole genome shotgun (WGS) entry which is preliminary data.</text>
</comment>
<evidence type="ECO:0000313" key="2">
    <source>
        <dbReference type="EMBL" id="MBB4619815.1"/>
    </source>
</evidence>
<organism evidence="2 3">
    <name type="scientific">Sphingomonas abaci</name>
    <dbReference type="NCBI Taxonomy" id="237611"/>
    <lineage>
        <taxon>Bacteria</taxon>
        <taxon>Pseudomonadati</taxon>
        <taxon>Pseudomonadota</taxon>
        <taxon>Alphaproteobacteria</taxon>
        <taxon>Sphingomonadales</taxon>
        <taxon>Sphingomonadaceae</taxon>
        <taxon>Sphingomonas</taxon>
    </lineage>
</organism>
<name>A0A7W7APB6_9SPHN</name>